<organism evidence="1 2">
    <name type="scientific">Coemansia nantahalensis</name>
    <dbReference type="NCBI Taxonomy" id="2789366"/>
    <lineage>
        <taxon>Eukaryota</taxon>
        <taxon>Fungi</taxon>
        <taxon>Fungi incertae sedis</taxon>
        <taxon>Zoopagomycota</taxon>
        <taxon>Kickxellomycotina</taxon>
        <taxon>Kickxellomycetes</taxon>
        <taxon>Kickxellales</taxon>
        <taxon>Kickxellaceae</taxon>
        <taxon>Coemansia</taxon>
    </lineage>
</organism>
<reference evidence="1" key="1">
    <citation type="submission" date="2022-07" db="EMBL/GenBank/DDBJ databases">
        <title>Phylogenomic reconstructions and comparative analyses of Kickxellomycotina fungi.</title>
        <authorList>
            <person name="Reynolds N.K."/>
            <person name="Stajich J.E."/>
            <person name="Barry K."/>
            <person name="Grigoriev I.V."/>
            <person name="Crous P."/>
            <person name="Smith M.E."/>
        </authorList>
    </citation>
    <scope>NUCLEOTIDE SEQUENCE</scope>
    <source>
        <strain evidence="1">CBS 109366</strain>
    </source>
</reference>
<feature type="non-terminal residue" evidence="1">
    <location>
        <position position="1"/>
    </location>
</feature>
<dbReference type="EMBL" id="JANBUJ010000058">
    <property type="protein sequence ID" value="KAJ2774872.1"/>
    <property type="molecule type" value="Genomic_DNA"/>
</dbReference>
<proteinExistence type="predicted"/>
<evidence type="ECO:0000313" key="1">
    <source>
        <dbReference type="EMBL" id="KAJ2774872.1"/>
    </source>
</evidence>
<dbReference type="Proteomes" id="UP001140234">
    <property type="component" value="Unassembled WGS sequence"/>
</dbReference>
<protein>
    <submittedName>
        <fullName evidence="1">Uncharacterized protein</fullName>
    </submittedName>
</protein>
<keyword evidence="2" id="KW-1185">Reference proteome</keyword>
<name>A0ACC1K7B9_9FUNG</name>
<sequence>RVRLNHQGTFAGANAAASDAGVATTDDCGLRPSADAIAALEAMELARQVLYAFVLKRAARLDIGMVNVWLPAIADLLPAILGVADDAAAAKPATGGTALPGESPAPPEIALPLQIAAFEADAFVQSLVSCICASDSAVAAVLNQACAAMDQIQGGSGDGGAVEAIATPLVRLLVRAGRIRHCGHEQTVAFLTACTRLVAAEYSGAGGLALVSNRESAVYFVFQLAEHAAAASAVDPAHAPRLRALYAQLAAVSPLQAFKYRICPANCPAAARFLDAKAGSQITGAP</sequence>
<evidence type="ECO:0000313" key="2">
    <source>
        <dbReference type="Proteomes" id="UP001140234"/>
    </source>
</evidence>
<comment type="caution">
    <text evidence="1">The sequence shown here is derived from an EMBL/GenBank/DDBJ whole genome shotgun (WGS) entry which is preliminary data.</text>
</comment>
<accession>A0ACC1K7B9</accession>
<gene>
    <name evidence="1" type="ORF">IWQ57_000633</name>
</gene>